<dbReference type="Pfam" id="PF01575">
    <property type="entry name" value="MaoC_dehydratas"/>
    <property type="match status" value="1"/>
</dbReference>
<dbReference type="InterPro" id="IPR029069">
    <property type="entry name" value="HotDog_dom_sf"/>
</dbReference>
<dbReference type="SUPFAM" id="SSF54637">
    <property type="entry name" value="Thioesterase/thiol ester dehydrase-isomerase"/>
    <property type="match status" value="1"/>
</dbReference>
<feature type="domain" description="MaoC-like" evidence="1">
    <location>
        <begin position="21"/>
        <end position="113"/>
    </location>
</feature>
<dbReference type="Proteomes" id="UP001208771">
    <property type="component" value="Unassembled WGS sequence"/>
</dbReference>
<evidence type="ECO:0000313" key="2">
    <source>
        <dbReference type="EMBL" id="MCX8996583.1"/>
    </source>
</evidence>
<protein>
    <submittedName>
        <fullName evidence="2">MaoC family dehydratase</fullName>
    </submittedName>
</protein>
<dbReference type="InterPro" id="IPR052342">
    <property type="entry name" value="MCH/BMMD"/>
</dbReference>
<dbReference type="PANTHER" id="PTHR43664">
    <property type="entry name" value="MONOAMINE OXIDASE-RELATED"/>
    <property type="match status" value="1"/>
</dbReference>
<evidence type="ECO:0000259" key="1">
    <source>
        <dbReference type="Pfam" id="PF01575"/>
    </source>
</evidence>
<dbReference type="EMBL" id="JANFPI010000002">
    <property type="protein sequence ID" value="MCX8996583.1"/>
    <property type="molecule type" value="Genomic_DNA"/>
</dbReference>
<reference evidence="2" key="1">
    <citation type="submission" date="2022-07" db="EMBL/GenBank/DDBJ databases">
        <title>Ectorhizobium quercum gen.nov., sp. nov.</title>
        <authorList>
            <person name="Ma T."/>
            <person name="Li Y."/>
        </authorList>
    </citation>
    <scope>NUCLEOTIDE SEQUENCE</scope>
    <source>
        <strain evidence="2">BDR2-2</strain>
    </source>
</reference>
<evidence type="ECO:0000313" key="3">
    <source>
        <dbReference type="Proteomes" id="UP001208771"/>
    </source>
</evidence>
<comment type="caution">
    <text evidence="2">The sequence shown here is derived from an EMBL/GenBank/DDBJ whole genome shotgun (WGS) entry which is preliminary data.</text>
</comment>
<dbReference type="InterPro" id="IPR002539">
    <property type="entry name" value="MaoC-like_dom"/>
</dbReference>
<dbReference type="PANTHER" id="PTHR43664:SF1">
    <property type="entry name" value="BETA-METHYLMALYL-COA DEHYDRATASE"/>
    <property type="match status" value="1"/>
</dbReference>
<keyword evidence="3" id="KW-1185">Reference proteome</keyword>
<proteinExistence type="predicted"/>
<name>A0AAE3MX29_9HYPH</name>
<organism evidence="2 3">
    <name type="scientific">Ectorhizobium quercum</name>
    <dbReference type="NCBI Taxonomy" id="2965071"/>
    <lineage>
        <taxon>Bacteria</taxon>
        <taxon>Pseudomonadati</taxon>
        <taxon>Pseudomonadota</taxon>
        <taxon>Alphaproteobacteria</taxon>
        <taxon>Hyphomicrobiales</taxon>
        <taxon>Rhizobiaceae</taxon>
        <taxon>Ectorhizobium</taxon>
    </lineage>
</organism>
<dbReference type="CDD" id="cd03454">
    <property type="entry name" value="YdeM"/>
    <property type="match status" value="1"/>
</dbReference>
<dbReference type="AlphaFoldDB" id="A0AAE3MX29"/>
<dbReference type="Gene3D" id="3.10.129.10">
    <property type="entry name" value="Hotdog Thioesterase"/>
    <property type="match status" value="1"/>
</dbReference>
<accession>A0AAE3MX29</accession>
<sequence>MENAILAFEDFTEGRVFPLGPRRMTREEIVAFAGEFDPQPMHTDEEAGRASLLGGLAASGWHTNAAAMRMMFDSYVGRSTSQGSPGIDELRWKRPVLAGDTLSGRSTVLTSRPLKSRPGLGVVRFLNEIENQRGELVCRSEFSIIFAMRDADTGAARCG</sequence>
<gene>
    <name evidence="2" type="ORF">NOF55_05645</name>
</gene>
<dbReference type="RefSeq" id="WP_306410369.1">
    <property type="nucleotide sequence ID" value="NZ_JANFPI010000002.1"/>
</dbReference>